<dbReference type="PANTHER" id="PTHR31961">
    <property type="entry name" value="SENSITIVE TO HIGH EXPRESSION PROTEIN 9, MITOCHONDRIAL"/>
    <property type="match status" value="1"/>
</dbReference>
<dbReference type="AlphaFoldDB" id="A0A1Y2FE19"/>
<feature type="coiled-coil region" evidence="11">
    <location>
        <begin position="98"/>
        <end position="125"/>
    </location>
</feature>
<evidence type="ECO:0000256" key="9">
    <source>
        <dbReference type="ARBA" id="ARBA00024807"/>
    </source>
</evidence>
<keyword evidence="13" id="KW-1185">Reference proteome</keyword>
<comment type="caution">
    <text evidence="12">The sequence shown here is derived from an EMBL/GenBank/DDBJ whole genome shotgun (WGS) entry which is preliminary data.</text>
</comment>
<dbReference type="PANTHER" id="PTHR31961:SF3">
    <property type="entry name" value="SENSITIVE TO HIGH EXPRESSION PROTEIN 9, MITOCHONDRIAL"/>
    <property type="match status" value="1"/>
</dbReference>
<evidence type="ECO:0000256" key="8">
    <source>
        <dbReference type="ARBA" id="ARBA00023136"/>
    </source>
</evidence>
<reference evidence="12 13" key="1">
    <citation type="submission" date="2016-07" db="EMBL/GenBank/DDBJ databases">
        <title>Pervasive Adenine N6-methylation of Active Genes in Fungi.</title>
        <authorList>
            <consortium name="DOE Joint Genome Institute"/>
            <person name="Mondo S.J."/>
            <person name="Dannebaum R.O."/>
            <person name="Kuo R.C."/>
            <person name="Labutti K."/>
            <person name="Haridas S."/>
            <person name="Kuo A."/>
            <person name="Salamov A."/>
            <person name="Ahrendt S.R."/>
            <person name="Lipzen A."/>
            <person name="Sullivan W."/>
            <person name="Andreopoulos W.B."/>
            <person name="Clum A."/>
            <person name="Lindquist E."/>
            <person name="Daum C."/>
            <person name="Ramamoorthy G.K."/>
            <person name="Gryganskyi A."/>
            <person name="Culley D."/>
            <person name="Magnuson J.K."/>
            <person name="James T.Y."/>
            <person name="O'Malley M.A."/>
            <person name="Stajich J.E."/>
            <person name="Spatafora J.W."/>
            <person name="Visel A."/>
            <person name="Grigoriev I.V."/>
        </authorList>
    </citation>
    <scope>NUCLEOTIDE SEQUENCE [LARGE SCALE GENOMIC DNA]</scope>
    <source>
        <strain evidence="12 13">12-1054</strain>
    </source>
</reference>
<dbReference type="EMBL" id="MCFI01000010">
    <property type="protein sequence ID" value="ORY82153.1"/>
    <property type="molecule type" value="Genomic_DNA"/>
</dbReference>
<dbReference type="RefSeq" id="XP_040725287.1">
    <property type="nucleotide sequence ID" value="XM_040867385.1"/>
</dbReference>
<keyword evidence="7 10" id="KW-0496">Mitochondrion</keyword>
<dbReference type="GO" id="GO:0005743">
    <property type="term" value="C:mitochondrial inner membrane"/>
    <property type="evidence" value="ECO:0007669"/>
    <property type="project" value="UniProtKB-SubCell"/>
</dbReference>
<protein>
    <recommendedName>
        <fullName evidence="10">Sensitive to high expression protein 9, mitochondrial</fullName>
    </recommendedName>
</protein>
<dbReference type="Pfam" id="PF05546">
    <property type="entry name" value="She9_MDM33"/>
    <property type="match status" value="1"/>
</dbReference>
<dbReference type="GO" id="GO:0007007">
    <property type="term" value="P:inner mitochondrial membrane organization"/>
    <property type="evidence" value="ECO:0007669"/>
    <property type="project" value="TreeGrafter"/>
</dbReference>
<dbReference type="GeneID" id="63783984"/>
<comment type="subcellular location">
    <subcellularLocation>
        <location evidence="10">Mitochondrion inner membrane</location>
        <topology evidence="10">Multi-pass membrane protein</topology>
    </subcellularLocation>
</comment>
<keyword evidence="8 10" id="KW-0472">Membrane</keyword>
<comment type="subunit">
    <text evidence="10">Homooligomer.</text>
</comment>
<sequence length="206" mass="24030">MKRLQESLAAAGQRLNDATGYSSIEAQKRRIEEQESIVFTAIERVSQAKDQYDASIKLRSNSQREVNELLQRKSTWIQSDLERFTTLFRSDHSNALKEEECKASLEQAELDLEKVRSKLSTMILTRYHEEQIWSDKIRRVSTWGTWALMGINIILFVFVQLALEPWKRQRLVARFEDRLRQVVQEERTLTNLLPSSEVSQNSESPA</sequence>
<dbReference type="OrthoDB" id="5595506at2759"/>
<evidence type="ECO:0000256" key="2">
    <source>
        <dbReference type="ARBA" id="ARBA00022692"/>
    </source>
</evidence>
<evidence type="ECO:0000313" key="12">
    <source>
        <dbReference type="EMBL" id="ORY82153.1"/>
    </source>
</evidence>
<proteinExistence type="inferred from homology"/>
<keyword evidence="5 10" id="KW-1133">Transmembrane helix</keyword>
<name>A0A1Y2FE19_PROLT</name>
<dbReference type="InterPro" id="IPR008839">
    <property type="entry name" value="MDM33_fungi"/>
</dbReference>
<dbReference type="OMA" id="GRYHEEQ"/>
<keyword evidence="6 11" id="KW-0175">Coiled coil</keyword>
<comment type="caution">
    <text evidence="10">Lacks conserved residue(s) required for the propagation of feature annotation.</text>
</comment>
<comment type="similarity">
    <text evidence="1 10">Belongs to the SHE9 family.</text>
</comment>
<evidence type="ECO:0000256" key="7">
    <source>
        <dbReference type="ARBA" id="ARBA00023128"/>
    </source>
</evidence>
<evidence type="ECO:0000256" key="5">
    <source>
        <dbReference type="ARBA" id="ARBA00022989"/>
    </source>
</evidence>
<evidence type="ECO:0000256" key="11">
    <source>
        <dbReference type="SAM" id="Coils"/>
    </source>
</evidence>
<keyword evidence="3 10" id="KW-0999">Mitochondrion inner membrane</keyword>
<feature type="transmembrane region" description="Helical" evidence="10">
    <location>
        <begin position="143"/>
        <end position="163"/>
    </location>
</feature>
<feature type="non-terminal residue" evidence="12">
    <location>
        <position position="206"/>
    </location>
</feature>
<organism evidence="12 13">
    <name type="scientific">Protomyces lactucae-debilis</name>
    <dbReference type="NCBI Taxonomy" id="2754530"/>
    <lineage>
        <taxon>Eukaryota</taxon>
        <taxon>Fungi</taxon>
        <taxon>Dikarya</taxon>
        <taxon>Ascomycota</taxon>
        <taxon>Taphrinomycotina</taxon>
        <taxon>Taphrinomycetes</taxon>
        <taxon>Taphrinales</taxon>
        <taxon>Protomycetaceae</taxon>
        <taxon>Protomyces</taxon>
    </lineage>
</organism>
<comment type="function">
    <text evidence="9">Required for the maintenance of the structure of the mitochondrial inner membrane. Involved in mitochondrial morphology. Causes growth arrest when highly overexpressed.</text>
</comment>
<evidence type="ECO:0000256" key="1">
    <source>
        <dbReference type="ARBA" id="ARBA00007472"/>
    </source>
</evidence>
<evidence type="ECO:0000256" key="10">
    <source>
        <dbReference type="RuleBase" id="RU364128"/>
    </source>
</evidence>
<evidence type="ECO:0000256" key="3">
    <source>
        <dbReference type="ARBA" id="ARBA00022792"/>
    </source>
</evidence>
<dbReference type="Proteomes" id="UP000193685">
    <property type="component" value="Unassembled WGS sequence"/>
</dbReference>
<evidence type="ECO:0000256" key="4">
    <source>
        <dbReference type="ARBA" id="ARBA00022946"/>
    </source>
</evidence>
<keyword evidence="2 10" id="KW-0812">Transmembrane</keyword>
<dbReference type="STRING" id="56484.A0A1Y2FE19"/>
<keyword evidence="4 10" id="KW-0809">Transit peptide</keyword>
<gene>
    <name evidence="12" type="ORF">BCR37DRAFT_341235</name>
</gene>
<accession>A0A1Y2FE19</accession>
<evidence type="ECO:0000313" key="13">
    <source>
        <dbReference type="Proteomes" id="UP000193685"/>
    </source>
</evidence>
<evidence type="ECO:0000256" key="6">
    <source>
        <dbReference type="ARBA" id="ARBA00023054"/>
    </source>
</evidence>